<dbReference type="NCBIfam" id="NF038084">
    <property type="entry name" value="DHCW_cupin"/>
    <property type="match status" value="1"/>
</dbReference>
<evidence type="ECO:0000313" key="2">
    <source>
        <dbReference type="Proteomes" id="UP000533533"/>
    </source>
</evidence>
<dbReference type="Proteomes" id="UP000533533">
    <property type="component" value="Unassembled WGS sequence"/>
</dbReference>
<protein>
    <recommendedName>
        <fullName evidence="3">Lipocalin-like protein</fullName>
    </recommendedName>
</protein>
<dbReference type="EMBL" id="JACHVZ010000017">
    <property type="protein sequence ID" value="MBB2931152.1"/>
    <property type="molecule type" value="Genomic_DNA"/>
</dbReference>
<proteinExistence type="predicted"/>
<gene>
    <name evidence="1" type="ORF">FHX59_005622</name>
</gene>
<dbReference type="InterPro" id="IPR047713">
    <property type="entry name" value="DHCW_cupin"/>
</dbReference>
<name>A0ABR6FUN8_9BURK</name>
<reference evidence="1 2" key="1">
    <citation type="submission" date="2020-08" db="EMBL/GenBank/DDBJ databases">
        <title>Genomic Encyclopedia of Type Strains, Phase IV (KMG-V): Genome sequencing to study the core and pangenomes of soil and plant-associated prokaryotes.</title>
        <authorList>
            <person name="Whitman W."/>
        </authorList>
    </citation>
    <scope>NUCLEOTIDE SEQUENCE [LARGE SCALE GENOMIC DNA]</scope>
    <source>
        <strain evidence="1 2">SRMrh-85</strain>
    </source>
</reference>
<evidence type="ECO:0000313" key="1">
    <source>
        <dbReference type="EMBL" id="MBB2931152.1"/>
    </source>
</evidence>
<evidence type="ECO:0008006" key="3">
    <source>
        <dbReference type="Google" id="ProtNLM"/>
    </source>
</evidence>
<comment type="caution">
    <text evidence="1">The sequence shown here is derived from an EMBL/GenBank/DDBJ whole genome shotgun (WGS) entry which is preliminary data.</text>
</comment>
<organism evidence="1 2">
    <name type="scientific">Paraburkholderia silvatlantica</name>
    <dbReference type="NCBI Taxonomy" id="321895"/>
    <lineage>
        <taxon>Bacteria</taxon>
        <taxon>Pseudomonadati</taxon>
        <taxon>Pseudomonadota</taxon>
        <taxon>Betaproteobacteria</taxon>
        <taxon>Burkholderiales</taxon>
        <taxon>Burkholderiaceae</taxon>
        <taxon>Paraburkholderia</taxon>
    </lineage>
</organism>
<sequence>MVDYSPRYLADHWCKRGRILFSLEGEFETTLDDGRKCVLTLRMSYQVGDNAEVHPSYTRTGAKLFIID</sequence>
<keyword evidence="2" id="KW-1185">Reference proteome</keyword>
<accession>A0ABR6FUN8</accession>